<feature type="region of interest" description="Disordered" evidence="1">
    <location>
        <begin position="216"/>
        <end position="249"/>
    </location>
</feature>
<reference evidence="2 3" key="1">
    <citation type="journal article" date="2016" name="PLoS Pathog.">
        <title>Biosynthesis of antibiotic leucinostatins in bio-control fungus Purpureocillium lilacinum and their inhibition on phytophthora revealed by genome mining.</title>
        <authorList>
            <person name="Wang G."/>
            <person name="Liu Z."/>
            <person name="Lin R."/>
            <person name="Li E."/>
            <person name="Mao Z."/>
            <person name="Ling J."/>
            <person name="Yang Y."/>
            <person name="Yin W.B."/>
            <person name="Xie B."/>
        </authorList>
    </citation>
    <scope>NUCLEOTIDE SEQUENCE [LARGE SCALE GENOMIC DNA]</scope>
    <source>
        <strain evidence="2">170</strain>
    </source>
</reference>
<feature type="compositionally biased region" description="Basic and acidic residues" evidence="1">
    <location>
        <begin position="218"/>
        <end position="228"/>
    </location>
</feature>
<evidence type="ECO:0000313" key="2">
    <source>
        <dbReference type="EMBL" id="OAQ58393.1"/>
    </source>
</evidence>
<dbReference type="STRING" id="1380566.A0A179EZX0"/>
<comment type="caution">
    <text evidence="2">The sequence shown here is derived from an EMBL/GenBank/DDBJ whole genome shotgun (WGS) entry which is preliminary data.</text>
</comment>
<dbReference type="OrthoDB" id="4951796at2759"/>
<dbReference type="GeneID" id="28854135"/>
<name>A0A179EZX0_METCM</name>
<proteinExistence type="predicted"/>
<dbReference type="InterPro" id="IPR021842">
    <property type="entry name" value="DUF3435"/>
</dbReference>
<dbReference type="AlphaFoldDB" id="A0A179EZX0"/>
<sequence length="761" mass="88757">MAPRVPRKNTYTTNHDDFLQQFTQRENEKRRINKPKPRSAKERAAIREKLKDVQFLLPDHADGTKINIAGILKKWKVYCHAAELGDWKEAIKKLCRPVAQDFLDHLCERWKITSWSTSWIYWRQFKQLFTSVTGQFFDRNDNNEVRKWHDTVLVTRWDLRPPNVDGKPVLGTDDLLVLQTFNLAYDDTIFPSERHRVQLLGCYLLLAFTGARPGEIVDNEKKKPKDGSWQDIYGRKTAGAEDSDDGNKDLDEADRLLEEMLFQEAKHRGRPKALCYEDIFLSIVRHPETGKDVATMSIKFIHHKGEDRKPKPTIFLFTGTRRLMFCIVTVIISLAISDDAFDASNLKSVADVFKIRNRDPEQCQQLRWKKKWLKRPIFRGFEGSTVSQEKALPYDELNDDMQRQTLDAGFEQAFGPRAFRRGAANKANGRASDAVRDQMMRHDPKWATFNSAYINEKVQLHLERVVADEPTDDCLIDLFTHMSMTRDPRASQNMVPAEVLRKLPPDPEIAQLEDRRDQLKKGRYRIQGTEHEDQIRDLTKTIRTKRTQREKNLRKQYRQYYFYNRPTWEIERQLAGESDDEAGVVYSEPAIDLHIPERARLAELLCHQQPDKQSYEEYCKLRIEVAELMVALSSKRETIKRKRVQKVSDVDTMSGVLTDVHVKEESPEPDRFPLLMLKSQCPRCIGDESLSVEERTFPYCRPAVMNDHFDREHLDTIESFDNLIMCNHPKCTDADLKLTSLDHFRNHVARVHGVTLRASRS</sequence>
<dbReference type="Proteomes" id="UP000078397">
    <property type="component" value="Unassembled WGS sequence"/>
</dbReference>
<evidence type="ECO:0000256" key="1">
    <source>
        <dbReference type="SAM" id="MobiDB-lite"/>
    </source>
</evidence>
<gene>
    <name evidence="2" type="ORF">VFPPC_12180</name>
</gene>
<dbReference type="PANTHER" id="PTHR37535:SF2">
    <property type="entry name" value="FINGER DOMAIN PROTEIN, PUTATIVE (AFU_ORTHOLOGUE AFUA_6G09300)-RELATED"/>
    <property type="match status" value="1"/>
</dbReference>
<dbReference type="RefSeq" id="XP_018136564.1">
    <property type="nucleotide sequence ID" value="XM_018290141.1"/>
</dbReference>
<evidence type="ECO:0000313" key="3">
    <source>
        <dbReference type="Proteomes" id="UP000078397"/>
    </source>
</evidence>
<dbReference type="EMBL" id="LSBJ02000002">
    <property type="protein sequence ID" value="OAQ58393.1"/>
    <property type="molecule type" value="Genomic_DNA"/>
</dbReference>
<dbReference type="PANTHER" id="PTHR37535">
    <property type="entry name" value="FLUG DOMAIN PROTEIN"/>
    <property type="match status" value="1"/>
</dbReference>
<organism evidence="2 3">
    <name type="scientific">Pochonia chlamydosporia 170</name>
    <dbReference type="NCBI Taxonomy" id="1380566"/>
    <lineage>
        <taxon>Eukaryota</taxon>
        <taxon>Fungi</taxon>
        <taxon>Dikarya</taxon>
        <taxon>Ascomycota</taxon>
        <taxon>Pezizomycotina</taxon>
        <taxon>Sordariomycetes</taxon>
        <taxon>Hypocreomycetidae</taxon>
        <taxon>Hypocreales</taxon>
        <taxon>Clavicipitaceae</taxon>
        <taxon>Pochonia</taxon>
    </lineage>
</organism>
<accession>A0A179EZX0</accession>
<protein>
    <submittedName>
        <fullName evidence="2">FluG domain-containing protein</fullName>
    </submittedName>
</protein>
<dbReference type="Pfam" id="PF11917">
    <property type="entry name" value="DUF3435"/>
    <property type="match status" value="1"/>
</dbReference>
<dbReference type="KEGG" id="pchm:VFPPC_12180"/>
<keyword evidence="3" id="KW-1185">Reference proteome</keyword>